<reference evidence="5" key="1">
    <citation type="journal article" date="2021" name="Evol. Appl.">
        <title>The genome of the Pyrenean desman and the effects of bottlenecks and inbreeding on the genomic landscape of an endangered species.</title>
        <authorList>
            <person name="Escoda L."/>
            <person name="Castresana J."/>
        </authorList>
    </citation>
    <scope>NUCLEOTIDE SEQUENCE</scope>
    <source>
        <strain evidence="5">IBE-C5619</strain>
    </source>
</reference>
<dbReference type="SUPFAM" id="SSF52096">
    <property type="entry name" value="ClpP/crotonase"/>
    <property type="match status" value="1"/>
</dbReference>
<comment type="subcellular location">
    <subcellularLocation>
        <location evidence="1">Nucleus</location>
    </subcellularLocation>
</comment>
<evidence type="ECO:0000313" key="6">
    <source>
        <dbReference type="Proteomes" id="UP000700334"/>
    </source>
</evidence>
<dbReference type="FunFam" id="3.90.226.10:FF:000012">
    <property type="entry name" value="Chromodomain Y-like protein 2"/>
    <property type="match status" value="1"/>
</dbReference>
<proteinExistence type="predicted"/>
<evidence type="ECO:0000256" key="2">
    <source>
        <dbReference type="ARBA" id="ARBA00023242"/>
    </source>
</evidence>
<sequence>MTLSWQILTPSSACSVDVHVVSLVCVERIVDKRKNKKGRTEYLVRWKGYDSEDDTWEPEQHLVNCEEYIHDFNRRHPERQREGAPARAPRTPPHNARKQISRPANGGLPRAAAKALVLGKEPEAKPPPLAAGQKLRKSAAPALAGRKNMDLARSGIKILVPKSPIKSRTAVEGFQSESPEKREPAEQGPEDTAAPEAAAEKPAGALLGPGAERARMGSRPRVPPLVPQVAGPVAAVVATGLAVNGKGSSPFMDALTANGTASLQTSVTSVAAGKRKFIDDRRDQPFDKRLRFSVRQTESAYRYRDVVVRKQEGFTHILLSTKSSENNSLNPEVMKELQSALSTAAADDSKLVLLSAVGSVFCCGLDFIYFIRRLTDDRKRESSRMAEAIRNFVNTFIQFKKPIIVAVNGPAIGLGASILPLCDVVWANEKAWFQTPYTTFGQSPDGCSTVTFPRIMGGASVSARFISEKGRLGPLLSAPVSVLLPSVVSRSVAYTGCSVLGEVLVAQAPRFACCVHGRRSPCGQPHVCPSWMDCFTCCPALSFQLPLQGPQGYREGLGTHTSRQRANEMLLSGRKLTAQEACGKGLVSQVFWPGTFTQEVMFRIKELAACNPVVLEESKALVRCSMRAELEQANERECEALRKVWGSAQGMDSMLKYLQRKIDEF</sequence>
<dbReference type="Gene3D" id="3.90.226.10">
    <property type="entry name" value="2-enoyl-CoA Hydratase, Chain A, domain 1"/>
    <property type="match status" value="2"/>
</dbReference>
<dbReference type="Gene3D" id="1.10.12.10">
    <property type="entry name" value="Lyase 2-enoyl-coa Hydratase, Chain A, domain 2"/>
    <property type="match status" value="1"/>
</dbReference>
<dbReference type="Pfam" id="PF00385">
    <property type="entry name" value="Chromo"/>
    <property type="match status" value="1"/>
</dbReference>
<evidence type="ECO:0000259" key="4">
    <source>
        <dbReference type="PROSITE" id="PS50013"/>
    </source>
</evidence>
<keyword evidence="6" id="KW-1185">Reference proteome</keyword>
<dbReference type="Pfam" id="PF00378">
    <property type="entry name" value="ECH_1"/>
    <property type="match status" value="2"/>
</dbReference>
<accession>A0A8J6A6F0</accession>
<comment type="caution">
    <text evidence="5">The sequence shown here is derived from an EMBL/GenBank/DDBJ whole genome shotgun (WGS) entry which is preliminary data.</text>
</comment>
<dbReference type="PANTHER" id="PTHR43684">
    <property type="match status" value="1"/>
</dbReference>
<dbReference type="SUPFAM" id="SSF54160">
    <property type="entry name" value="Chromo domain-like"/>
    <property type="match status" value="1"/>
</dbReference>
<feature type="region of interest" description="Disordered" evidence="3">
    <location>
        <begin position="76"/>
        <end position="146"/>
    </location>
</feature>
<dbReference type="PROSITE" id="PS50013">
    <property type="entry name" value="CHROMO_2"/>
    <property type="match status" value="1"/>
</dbReference>
<organism evidence="5 6">
    <name type="scientific">Galemys pyrenaicus</name>
    <name type="common">Iberian desman</name>
    <name type="synonym">Pyrenean desman</name>
    <dbReference type="NCBI Taxonomy" id="202257"/>
    <lineage>
        <taxon>Eukaryota</taxon>
        <taxon>Metazoa</taxon>
        <taxon>Chordata</taxon>
        <taxon>Craniata</taxon>
        <taxon>Vertebrata</taxon>
        <taxon>Euteleostomi</taxon>
        <taxon>Mammalia</taxon>
        <taxon>Eutheria</taxon>
        <taxon>Laurasiatheria</taxon>
        <taxon>Eulipotyphla</taxon>
        <taxon>Talpidae</taxon>
        <taxon>Galemys</taxon>
    </lineage>
</organism>
<dbReference type="InterPro" id="IPR000953">
    <property type="entry name" value="Chromo/chromo_shadow_dom"/>
</dbReference>
<gene>
    <name evidence="5" type="ORF">J0S82_004008</name>
</gene>
<dbReference type="PROSITE" id="PS00598">
    <property type="entry name" value="CHROMO_1"/>
    <property type="match status" value="1"/>
</dbReference>
<dbReference type="PANTHER" id="PTHR43684:SF5">
    <property type="entry name" value="CHROMODOMAIN Y-LIKE PROTEIN"/>
    <property type="match status" value="1"/>
</dbReference>
<dbReference type="InterPro" id="IPR016197">
    <property type="entry name" value="Chromo-like_dom_sf"/>
</dbReference>
<dbReference type="InterPro" id="IPR029045">
    <property type="entry name" value="ClpP/crotonase-like_dom_sf"/>
</dbReference>
<keyword evidence="2" id="KW-0539">Nucleus</keyword>
<dbReference type="FunFam" id="1.10.12.10:FF:000006">
    <property type="entry name" value="Chromodomain Y-like protein"/>
    <property type="match status" value="1"/>
</dbReference>
<dbReference type="InterPro" id="IPR051053">
    <property type="entry name" value="ECH/Chromodomain_protein"/>
</dbReference>
<dbReference type="AlphaFoldDB" id="A0A8J6A6F0"/>
<feature type="region of interest" description="Disordered" evidence="3">
    <location>
        <begin position="168"/>
        <end position="199"/>
    </location>
</feature>
<dbReference type="OrthoDB" id="6357915at2759"/>
<protein>
    <submittedName>
        <fullName evidence="5">Chromodomain Y-like protein</fullName>
    </submittedName>
</protein>
<evidence type="ECO:0000256" key="3">
    <source>
        <dbReference type="SAM" id="MobiDB-lite"/>
    </source>
</evidence>
<name>A0A8J6A6F0_GALPY</name>
<dbReference type="InterPro" id="IPR023780">
    <property type="entry name" value="Chromo_domain"/>
</dbReference>
<dbReference type="Proteomes" id="UP000700334">
    <property type="component" value="Unassembled WGS sequence"/>
</dbReference>
<dbReference type="SMART" id="SM00298">
    <property type="entry name" value="CHROMO"/>
    <property type="match status" value="1"/>
</dbReference>
<evidence type="ECO:0000256" key="1">
    <source>
        <dbReference type="ARBA" id="ARBA00004123"/>
    </source>
</evidence>
<dbReference type="GO" id="GO:0005634">
    <property type="term" value="C:nucleus"/>
    <property type="evidence" value="ECO:0007669"/>
    <property type="project" value="UniProtKB-SubCell"/>
</dbReference>
<evidence type="ECO:0000313" key="5">
    <source>
        <dbReference type="EMBL" id="KAG8513062.1"/>
    </source>
</evidence>
<dbReference type="CDD" id="cd06558">
    <property type="entry name" value="crotonase-like"/>
    <property type="match status" value="1"/>
</dbReference>
<dbReference type="InterPro" id="IPR001753">
    <property type="entry name" value="Enoyl-CoA_hydra/iso"/>
</dbReference>
<dbReference type="InterPro" id="IPR023779">
    <property type="entry name" value="Chromodomain_CS"/>
</dbReference>
<dbReference type="InterPro" id="IPR014748">
    <property type="entry name" value="Enoyl-CoA_hydra_C"/>
</dbReference>
<dbReference type="Gene3D" id="2.40.50.40">
    <property type="match status" value="1"/>
</dbReference>
<feature type="domain" description="Chromo" evidence="4">
    <location>
        <begin position="24"/>
        <end position="84"/>
    </location>
</feature>
<dbReference type="CDD" id="cd18634">
    <property type="entry name" value="CD_CDY"/>
    <property type="match status" value="1"/>
</dbReference>
<dbReference type="GO" id="GO:0003714">
    <property type="term" value="F:transcription corepressor activity"/>
    <property type="evidence" value="ECO:0007669"/>
    <property type="project" value="TreeGrafter"/>
</dbReference>
<dbReference type="EMBL" id="JAGFMF010011778">
    <property type="protein sequence ID" value="KAG8513062.1"/>
    <property type="molecule type" value="Genomic_DNA"/>
</dbReference>
<dbReference type="GO" id="GO:0007283">
    <property type="term" value="P:spermatogenesis"/>
    <property type="evidence" value="ECO:0007669"/>
    <property type="project" value="UniProtKB-ARBA"/>
</dbReference>